<evidence type="ECO:0000313" key="2">
    <source>
        <dbReference type="EMBL" id="GBP43592.1"/>
    </source>
</evidence>
<name>A0A4C1VZ48_EUMVA</name>
<proteinExistence type="predicted"/>
<organism evidence="2 3">
    <name type="scientific">Eumeta variegata</name>
    <name type="common">Bagworm moth</name>
    <name type="synonym">Eumeta japonica</name>
    <dbReference type="NCBI Taxonomy" id="151549"/>
    <lineage>
        <taxon>Eukaryota</taxon>
        <taxon>Metazoa</taxon>
        <taxon>Ecdysozoa</taxon>
        <taxon>Arthropoda</taxon>
        <taxon>Hexapoda</taxon>
        <taxon>Insecta</taxon>
        <taxon>Pterygota</taxon>
        <taxon>Neoptera</taxon>
        <taxon>Endopterygota</taxon>
        <taxon>Lepidoptera</taxon>
        <taxon>Glossata</taxon>
        <taxon>Ditrysia</taxon>
        <taxon>Tineoidea</taxon>
        <taxon>Psychidae</taxon>
        <taxon>Oiketicinae</taxon>
        <taxon>Eumeta</taxon>
    </lineage>
</organism>
<evidence type="ECO:0000313" key="3">
    <source>
        <dbReference type="Proteomes" id="UP000299102"/>
    </source>
</evidence>
<evidence type="ECO:0000256" key="1">
    <source>
        <dbReference type="SAM" id="MobiDB-lite"/>
    </source>
</evidence>
<sequence length="119" mass="12959">MNKYCVGGGRSVNVPPFNYFQGIEISSVQSTDIIIIINDKYHYEFKLDTAPLCLVEHGVPSVSKVVTARVPARRSASPGPAGAGAEAGAGRDDYGRVHLRYGAIKTERGYIYNLSEIIR</sequence>
<protein>
    <submittedName>
        <fullName evidence="2">Uncharacterized protein</fullName>
    </submittedName>
</protein>
<comment type="caution">
    <text evidence="2">The sequence shown here is derived from an EMBL/GenBank/DDBJ whole genome shotgun (WGS) entry which is preliminary data.</text>
</comment>
<dbReference type="EMBL" id="BGZK01000439">
    <property type="protein sequence ID" value="GBP43592.1"/>
    <property type="molecule type" value="Genomic_DNA"/>
</dbReference>
<accession>A0A4C1VZ48</accession>
<keyword evidence="3" id="KW-1185">Reference proteome</keyword>
<reference evidence="2 3" key="1">
    <citation type="journal article" date="2019" name="Commun. Biol.">
        <title>The bagworm genome reveals a unique fibroin gene that provides high tensile strength.</title>
        <authorList>
            <person name="Kono N."/>
            <person name="Nakamura H."/>
            <person name="Ohtoshi R."/>
            <person name="Tomita M."/>
            <person name="Numata K."/>
            <person name="Arakawa K."/>
        </authorList>
    </citation>
    <scope>NUCLEOTIDE SEQUENCE [LARGE SCALE GENOMIC DNA]</scope>
</reference>
<feature type="region of interest" description="Disordered" evidence="1">
    <location>
        <begin position="72"/>
        <end position="91"/>
    </location>
</feature>
<dbReference type="AlphaFoldDB" id="A0A4C1VZ48"/>
<dbReference type="Proteomes" id="UP000299102">
    <property type="component" value="Unassembled WGS sequence"/>
</dbReference>
<gene>
    <name evidence="2" type="ORF">EVAR_32158_1</name>
</gene>